<dbReference type="InterPro" id="IPR017853">
    <property type="entry name" value="GH"/>
</dbReference>
<dbReference type="Proteomes" id="UP001501207">
    <property type="component" value="Unassembled WGS sequence"/>
</dbReference>
<protein>
    <recommendedName>
        <fullName evidence="5">Alpha-glucosidase</fullName>
    </recommendedName>
</protein>
<gene>
    <name evidence="3" type="ORF">GCM10023143_14750</name>
</gene>
<dbReference type="PANTHER" id="PTHR35803:SF3">
    <property type="entry name" value="ALPHA-GLUCOSIDASE"/>
    <property type="match status" value="1"/>
</dbReference>
<dbReference type="InterPro" id="IPR019563">
    <property type="entry name" value="GH97_catalytic"/>
</dbReference>
<evidence type="ECO:0000313" key="4">
    <source>
        <dbReference type="Proteomes" id="UP001501207"/>
    </source>
</evidence>
<dbReference type="InterPro" id="IPR013785">
    <property type="entry name" value="Aldolase_TIM"/>
</dbReference>
<dbReference type="InterPro" id="IPR029483">
    <property type="entry name" value="GH97_C"/>
</dbReference>
<evidence type="ECO:0000259" key="2">
    <source>
        <dbReference type="Pfam" id="PF14509"/>
    </source>
</evidence>
<proteinExistence type="predicted"/>
<feature type="domain" description="Glycosyl-hydrolase 97 C-terminal oligomerisation" evidence="2">
    <location>
        <begin position="279"/>
        <end position="374"/>
    </location>
</feature>
<keyword evidence="4" id="KW-1185">Reference proteome</keyword>
<organism evidence="3 4">
    <name type="scientific">Compostibacter hankyongensis</name>
    <dbReference type="NCBI Taxonomy" id="1007089"/>
    <lineage>
        <taxon>Bacteria</taxon>
        <taxon>Pseudomonadati</taxon>
        <taxon>Bacteroidota</taxon>
        <taxon>Chitinophagia</taxon>
        <taxon>Chitinophagales</taxon>
        <taxon>Chitinophagaceae</taxon>
        <taxon>Compostibacter</taxon>
    </lineage>
</organism>
<name>A0ABP8FNW4_9BACT</name>
<evidence type="ECO:0000259" key="1">
    <source>
        <dbReference type="Pfam" id="PF10566"/>
    </source>
</evidence>
<dbReference type="InterPro" id="IPR052720">
    <property type="entry name" value="Glycosyl_hydrolase_97"/>
</dbReference>
<dbReference type="PANTHER" id="PTHR35803">
    <property type="entry name" value="GLUCAN 1,4-ALPHA-GLUCOSIDASE SUSB-RELATED"/>
    <property type="match status" value="1"/>
</dbReference>
<evidence type="ECO:0000313" key="3">
    <source>
        <dbReference type="EMBL" id="GAA4307807.1"/>
    </source>
</evidence>
<dbReference type="Pfam" id="PF10566">
    <property type="entry name" value="Glyco_hydro_97"/>
    <property type="match status" value="1"/>
</dbReference>
<reference evidence="4" key="1">
    <citation type="journal article" date="2019" name="Int. J. Syst. Evol. Microbiol.">
        <title>The Global Catalogue of Microorganisms (GCM) 10K type strain sequencing project: providing services to taxonomists for standard genome sequencing and annotation.</title>
        <authorList>
            <consortium name="The Broad Institute Genomics Platform"/>
            <consortium name="The Broad Institute Genome Sequencing Center for Infectious Disease"/>
            <person name="Wu L."/>
            <person name="Ma J."/>
        </authorList>
    </citation>
    <scope>NUCLEOTIDE SEQUENCE [LARGE SCALE GENOMIC DNA]</scope>
    <source>
        <strain evidence="4">JCM 17664</strain>
    </source>
</reference>
<feature type="domain" description="Glycosyl-hydrolase 97 catalytic" evidence="1">
    <location>
        <begin position="59"/>
        <end position="185"/>
    </location>
</feature>
<evidence type="ECO:0008006" key="5">
    <source>
        <dbReference type="Google" id="ProtNLM"/>
    </source>
</evidence>
<dbReference type="Pfam" id="PF14509">
    <property type="entry name" value="GH97_C"/>
    <property type="match status" value="1"/>
</dbReference>
<dbReference type="SUPFAM" id="SSF51445">
    <property type="entry name" value="(Trans)glycosidases"/>
    <property type="match status" value="1"/>
</dbReference>
<dbReference type="RefSeq" id="WP_344977785.1">
    <property type="nucleotide sequence ID" value="NZ_BAABFN010000002.1"/>
</dbReference>
<comment type="caution">
    <text evidence="3">The sequence shown here is derived from an EMBL/GenBank/DDBJ whole genome shotgun (WGS) entry which is preliminary data.</text>
</comment>
<dbReference type="Gene3D" id="3.20.20.70">
    <property type="entry name" value="Aldolase class I"/>
    <property type="match status" value="1"/>
</dbReference>
<accession>A0ABP8FNW4</accession>
<sequence>MYKKLLFILSFLLWISAGRGIAGDINLSSPDGHVTAVFTAGTDLHALLAYRLHYEGRTVLKNASIGWAIAGEAGATAYTLAGSAGPLDLKQVIRYASAKNIGVILYVNHIALEKQLDSLLPLYHSWGVKGVKFGFVRVGSQQWTGWLHRAVRKAAQYKLIVDVHDEYRPTGYSRTYPNLLSQEGVRGDEESPSNEQTLITLFTRMIAGAADNTNCYFTDRVDQKMGSHGSQLAKTVCLYSPLQFLFWYDRPDPDHASSGREGIIAEVPELAFFSSLPTVWDDTRVLEGEIGSHAVIARRSGVSWFIGALNGKAKRDIVLPCGFLEKGKRYRAFVYADDPKAHTPTHVRVDTLEVNQHTRIPLTLLPDNGCAIRISPLK</sequence>
<dbReference type="EMBL" id="BAABFN010000002">
    <property type="protein sequence ID" value="GAA4307807.1"/>
    <property type="molecule type" value="Genomic_DNA"/>
</dbReference>